<reference evidence="2" key="1">
    <citation type="journal article" date="2020" name="Nat. Commun.">
        <title>Genome sequence of the cluster root forming white lupin.</title>
        <authorList>
            <person name="Hufnagel B."/>
            <person name="Marques A."/>
            <person name="Soriano A."/>
            <person name="Marques L."/>
            <person name="Divol F."/>
            <person name="Doumas P."/>
            <person name="Sallet E."/>
            <person name="Mancinotti D."/>
            <person name="Carrere S."/>
            <person name="Marande W."/>
            <person name="Arribat S."/>
            <person name="Keller J."/>
            <person name="Huneau C."/>
            <person name="Blein T."/>
            <person name="Aime D."/>
            <person name="Laguerre M."/>
            <person name="Taylor J."/>
            <person name="Schubert V."/>
            <person name="Nelson M."/>
            <person name="Geu-Flores F."/>
            <person name="Crespi M."/>
            <person name="Gallardo-Guerrero K."/>
            <person name="Delaux P.-M."/>
            <person name="Salse J."/>
            <person name="Berges H."/>
            <person name="Guyot R."/>
            <person name="Gouzy J."/>
            <person name="Peret B."/>
        </authorList>
    </citation>
    <scope>NUCLEOTIDE SEQUENCE [LARGE SCALE GENOMIC DNA]</scope>
    <source>
        <strain evidence="2">cv. Amiga</strain>
    </source>
</reference>
<organism evidence="1 2">
    <name type="scientific">Lupinus albus</name>
    <name type="common">White lupine</name>
    <name type="synonym">Lupinus termis</name>
    <dbReference type="NCBI Taxonomy" id="3870"/>
    <lineage>
        <taxon>Eukaryota</taxon>
        <taxon>Viridiplantae</taxon>
        <taxon>Streptophyta</taxon>
        <taxon>Embryophyta</taxon>
        <taxon>Tracheophyta</taxon>
        <taxon>Spermatophyta</taxon>
        <taxon>Magnoliopsida</taxon>
        <taxon>eudicotyledons</taxon>
        <taxon>Gunneridae</taxon>
        <taxon>Pentapetalae</taxon>
        <taxon>rosids</taxon>
        <taxon>fabids</taxon>
        <taxon>Fabales</taxon>
        <taxon>Fabaceae</taxon>
        <taxon>Papilionoideae</taxon>
        <taxon>50 kb inversion clade</taxon>
        <taxon>genistoids sensu lato</taxon>
        <taxon>core genistoids</taxon>
        <taxon>Genisteae</taxon>
        <taxon>Lupinus</taxon>
    </lineage>
</organism>
<evidence type="ECO:0000313" key="2">
    <source>
        <dbReference type="Proteomes" id="UP000447434"/>
    </source>
</evidence>
<name>A0A6A4NCM9_LUPAL</name>
<keyword evidence="2" id="KW-1185">Reference proteome</keyword>
<dbReference type="AlphaFoldDB" id="A0A6A4NCM9"/>
<dbReference type="EMBL" id="WOCE01000022">
    <property type="protein sequence ID" value="KAE9588545.1"/>
    <property type="molecule type" value="Genomic_DNA"/>
</dbReference>
<comment type="caution">
    <text evidence="1">The sequence shown here is derived from an EMBL/GenBank/DDBJ whole genome shotgun (WGS) entry which is preliminary data.</text>
</comment>
<evidence type="ECO:0000313" key="1">
    <source>
        <dbReference type="EMBL" id="KAE9588545.1"/>
    </source>
</evidence>
<accession>A0A6A4NCM9</accession>
<proteinExistence type="predicted"/>
<gene>
    <name evidence="1" type="ORF">Lalb_Chr22g0356461</name>
</gene>
<sequence>MDELEVELHLGLLELQLELAVLPIITTWNITATCRSCSSTATTCEKDYEIYPPIEVEILHNQCLEFTQYHQNLIKTEALSCLGCWSSSKKCYVCSNCLPSCGKQDTSDKQQYKERGWFVR</sequence>
<dbReference type="Proteomes" id="UP000447434">
    <property type="component" value="Chromosome 22"/>
</dbReference>
<protein>
    <submittedName>
        <fullName evidence="1">Uncharacterized protein</fullName>
    </submittedName>
</protein>